<evidence type="ECO:0000313" key="2">
    <source>
        <dbReference type="EMBL" id="KXT85983.1"/>
    </source>
</evidence>
<dbReference type="PATRIC" id="fig|1303.79.peg.1451"/>
<evidence type="ECO:0000313" key="3">
    <source>
        <dbReference type="Proteomes" id="UP000072653"/>
    </source>
</evidence>
<proteinExistence type="predicted"/>
<dbReference type="CDD" id="cd01646">
    <property type="entry name" value="RT_Bac_retron_I"/>
    <property type="match status" value="1"/>
</dbReference>
<dbReference type="OrthoDB" id="9780724at2"/>
<gene>
    <name evidence="2" type="ORF">SORDD16_01200</name>
</gene>
<dbReference type="InterPro" id="IPR000477">
    <property type="entry name" value="RT_dom"/>
</dbReference>
<dbReference type="PROSITE" id="PS50878">
    <property type="entry name" value="RT_POL"/>
    <property type="match status" value="1"/>
</dbReference>
<name>A0A139PCJ8_STROR</name>
<dbReference type="EMBL" id="LQOB01000243">
    <property type="protein sequence ID" value="KXT85983.1"/>
    <property type="molecule type" value="Genomic_DNA"/>
</dbReference>
<protein>
    <recommendedName>
        <fullName evidence="1">Reverse transcriptase domain-containing protein</fullName>
    </recommendedName>
</protein>
<sequence>MEYNKSLLDMSYKEAREFFLSPKSYFSGNLPSYFNFKTILLKAENILRQKSLSEILVEGRTLNNESDINYKIMFNKDGKYAWRQLQIIHPILYVDLVNLITEEENWELIKNKFSSNQNLFGKYIRCISIPRTPKAEGKEMRDTILNWWVNSEQALIKNALDYSCCIQTDVTDCYPSIYTPSIAWALHGKEVAKEDINKKELLGSQIDHKLQQMQGDNVCGIPQGSVLMDFLAEVVLDYADSQLYELLLQNKISSNYLVFRYRDDYKILSNNSEEANKIMKLLSMSLYELNLKINSSKTLMYDDMILDGIKPDKIYWTTQYESFVGYFPNLKEYKKIVSELEKVNEDIREDEDDQIDDFFDNKFSRKPYFKISIQKHLLQIKILGKKFPNCGQLRKALTDLYKYRIYDISVKPRDIEQLISIVVQIMLDNPTTIQHCVVILGKLLSFFAEDKSLVNEVLDKIISKFSGKVNTDIVEIWLQRIALLSEFDHNFSPKICTFSNINEFSIWNSTWIKKEFNFSDQDIFDTNEKNRISYVVPKQEIDDFSNYYPEEEE</sequence>
<dbReference type="AlphaFoldDB" id="A0A139PCJ8"/>
<dbReference type="Proteomes" id="UP000072653">
    <property type="component" value="Unassembled WGS sequence"/>
</dbReference>
<organism evidence="2 3">
    <name type="scientific">Streptococcus oralis</name>
    <dbReference type="NCBI Taxonomy" id="1303"/>
    <lineage>
        <taxon>Bacteria</taxon>
        <taxon>Bacillati</taxon>
        <taxon>Bacillota</taxon>
        <taxon>Bacilli</taxon>
        <taxon>Lactobacillales</taxon>
        <taxon>Streptococcaceae</taxon>
        <taxon>Streptococcus</taxon>
    </lineage>
</organism>
<comment type="caution">
    <text evidence="2">The sequence shown here is derived from an EMBL/GenBank/DDBJ whole genome shotgun (WGS) entry which is preliminary data.</text>
</comment>
<dbReference type="RefSeq" id="WP_061452802.1">
    <property type="nucleotide sequence ID" value="NZ_KQ969552.1"/>
</dbReference>
<evidence type="ECO:0000259" key="1">
    <source>
        <dbReference type="PROSITE" id="PS50878"/>
    </source>
</evidence>
<feature type="domain" description="Reverse transcriptase" evidence="1">
    <location>
        <begin position="54"/>
        <end position="328"/>
    </location>
</feature>
<dbReference type="Pfam" id="PF00078">
    <property type="entry name" value="RVT_1"/>
    <property type="match status" value="1"/>
</dbReference>
<reference evidence="2 3" key="1">
    <citation type="submission" date="2016-01" db="EMBL/GenBank/DDBJ databases">
        <title>Highly variable Streptococcus oralis are common among viridans streptococci isolated from primates.</title>
        <authorList>
            <person name="Denapaite D."/>
            <person name="Rieger M."/>
            <person name="Koendgen S."/>
            <person name="Brueckner R."/>
            <person name="Ochigava I."/>
            <person name="Kappeler P."/>
            <person name="Maetz-Rensing K."/>
            <person name="Leendertz F."/>
            <person name="Hakenbeck R."/>
        </authorList>
    </citation>
    <scope>NUCLEOTIDE SEQUENCE [LARGE SCALE GENOMIC DNA]</scope>
    <source>
        <strain evidence="2 3">DD16</strain>
    </source>
</reference>
<accession>A0A139PCJ8</accession>